<evidence type="ECO:0000259" key="1">
    <source>
        <dbReference type="Pfam" id="PF13456"/>
    </source>
</evidence>
<name>A0A833TMN8_JUGRE</name>
<gene>
    <name evidence="2" type="ORF">F2P56_035611</name>
</gene>
<feature type="domain" description="RNase H type-1" evidence="1">
    <location>
        <begin position="132"/>
        <end position="251"/>
    </location>
</feature>
<dbReference type="Proteomes" id="UP000619265">
    <property type="component" value="Unassembled WGS sequence"/>
</dbReference>
<protein>
    <recommendedName>
        <fullName evidence="1">RNase H type-1 domain-containing protein</fullName>
    </recommendedName>
</protein>
<proteinExistence type="predicted"/>
<evidence type="ECO:0000313" key="3">
    <source>
        <dbReference type="Proteomes" id="UP000619265"/>
    </source>
</evidence>
<dbReference type="InterPro" id="IPR012337">
    <property type="entry name" value="RNaseH-like_sf"/>
</dbReference>
<reference evidence="2" key="1">
    <citation type="submission" date="2015-10" db="EMBL/GenBank/DDBJ databases">
        <authorList>
            <person name="Martinez-Garcia P.J."/>
            <person name="Crepeau M.W."/>
            <person name="Puiu D."/>
            <person name="Gonzalez-Ibeas D."/>
            <person name="Whalen J."/>
            <person name="Stevens K."/>
            <person name="Paul R."/>
            <person name="Butterfield T."/>
            <person name="Britton M."/>
            <person name="Reagan R."/>
            <person name="Chakraborty S."/>
            <person name="Walawage S.L."/>
            <person name="Vasquez-Gross H.A."/>
            <person name="Cardeno C."/>
            <person name="Famula R."/>
            <person name="Pratt K."/>
            <person name="Kuruganti S."/>
            <person name="Aradhya M.K."/>
            <person name="Leslie C.A."/>
            <person name="Dandekar A.M."/>
            <person name="Salzberg S.L."/>
            <person name="Wegrzyn J.L."/>
            <person name="Langley C.H."/>
            <person name="Neale D.B."/>
        </authorList>
    </citation>
    <scope>NUCLEOTIDE SEQUENCE</scope>
    <source>
        <tissue evidence="2">Leaves</tissue>
    </source>
</reference>
<sequence length="274" mass="30857">MCPICLIHPETVSHVLWKCIAAQDVWSNSSRRIQKSKTEVASFHDLLSNLLSTLPPEDHTRLAFTAKEIWFKRNKFVFESRFTPPQQILKLVSDSMSKLEQSERNQHRTSTQIQGTARWCKPPINVYKLNWDAAIDKINCRVGIGVSIRDWLGLVTATLRSPCNSFPDPLLGEALAALRSVQFGINLGLKNVIFEGDSKLVVHGITSGAEDWGTVGLIYQDIKKLLGNYNSWSIRHVPRQANSVAHCLAKSSLDLSEDSIHVEDYPHCIHDFLS</sequence>
<dbReference type="InterPro" id="IPR002156">
    <property type="entry name" value="RNaseH_domain"/>
</dbReference>
<accession>A0A833TMN8</accession>
<dbReference type="Gene3D" id="3.30.420.10">
    <property type="entry name" value="Ribonuclease H-like superfamily/Ribonuclease H"/>
    <property type="match status" value="1"/>
</dbReference>
<dbReference type="SUPFAM" id="SSF53098">
    <property type="entry name" value="Ribonuclease H-like"/>
    <property type="match status" value="1"/>
</dbReference>
<dbReference type="InterPro" id="IPR036397">
    <property type="entry name" value="RNaseH_sf"/>
</dbReference>
<dbReference type="PANTHER" id="PTHR47074">
    <property type="entry name" value="BNAC02G40300D PROTEIN"/>
    <property type="match status" value="1"/>
</dbReference>
<dbReference type="EMBL" id="LIHL02000016">
    <property type="protein sequence ID" value="KAF5443014.1"/>
    <property type="molecule type" value="Genomic_DNA"/>
</dbReference>
<dbReference type="AlphaFoldDB" id="A0A833TMN8"/>
<evidence type="ECO:0000313" key="2">
    <source>
        <dbReference type="EMBL" id="KAF5443014.1"/>
    </source>
</evidence>
<organism evidence="2 3">
    <name type="scientific">Juglans regia</name>
    <name type="common">English walnut</name>
    <dbReference type="NCBI Taxonomy" id="51240"/>
    <lineage>
        <taxon>Eukaryota</taxon>
        <taxon>Viridiplantae</taxon>
        <taxon>Streptophyta</taxon>
        <taxon>Embryophyta</taxon>
        <taxon>Tracheophyta</taxon>
        <taxon>Spermatophyta</taxon>
        <taxon>Magnoliopsida</taxon>
        <taxon>eudicotyledons</taxon>
        <taxon>Gunneridae</taxon>
        <taxon>Pentapetalae</taxon>
        <taxon>rosids</taxon>
        <taxon>fabids</taxon>
        <taxon>Fagales</taxon>
        <taxon>Juglandaceae</taxon>
        <taxon>Juglans</taxon>
    </lineage>
</organism>
<dbReference type="CDD" id="cd06222">
    <property type="entry name" value="RNase_H_like"/>
    <property type="match status" value="1"/>
</dbReference>
<dbReference type="Pfam" id="PF13456">
    <property type="entry name" value="RVT_3"/>
    <property type="match status" value="1"/>
</dbReference>
<dbReference type="PANTHER" id="PTHR47074:SF48">
    <property type="entry name" value="POLYNUCLEOTIDYL TRANSFERASE, RIBONUCLEASE H-LIKE SUPERFAMILY PROTEIN"/>
    <property type="match status" value="1"/>
</dbReference>
<comment type="caution">
    <text evidence="2">The sequence shown here is derived from an EMBL/GenBank/DDBJ whole genome shotgun (WGS) entry which is preliminary data.</text>
</comment>
<dbReference type="Gramene" id="Jr16_08690_p1">
    <property type="protein sequence ID" value="cds.Jr16_08690_p1"/>
    <property type="gene ID" value="Jr16_08690"/>
</dbReference>
<dbReference type="InterPro" id="IPR044730">
    <property type="entry name" value="RNase_H-like_dom_plant"/>
</dbReference>
<reference evidence="2" key="2">
    <citation type="submission" date="2020-03" db="EMBL/GenBank/DDBJ databases">
        <title>Walnut 2.0.</title>
        <authorList>
            <person name="Marrano A."/>
            <person name="Britton M."/>
            <person name="Zimin A.V."/>
            <person name="Zaini P.A."/>
            <person name="Workman R."/>
            <person name="Puiu D."/>
            <person name="Bianco L."/>
            <person name="Allen B.J."/>
            <person name="Troggio M."/>
            <person name="Leslie C.A."/>
            <person name="Timp W."/>
            <person name="Dendekar A."/>
            <person name="Salzberg S.L."/>
            <person name="Neale D.B."/>
        </authorList>
    </citation>
    <scope>NUCLEOTIDE SEQUENCE</scope>
    <source>
        <tissue evidence="2">Leaves</tissue>
    </source>
</reference>
<dbReference type="GO" id="GO:0003676">
    <property type="term" value="F:nucleic acid binding"/>
    <property type="evidence" value="ECO:0007669"/>
    <property type="project" value="InterPro"/>
</dbReference>
<dbReference type="InterPro" id="IPR052929">
    <property type="entry name" value="RNase_H-like_EbsB-rel"/>
</dbReference>
<dbReference type="GO" id="GO:0004523">
    <property type="term" value="F:RNA-DNA hybrid ribonuclease activity"/>
    <property type="evidence" value="ECO:0007669"/>
    <property type="project" value="InterPro"/>
</dbReference>